<keyword evidence="1" id="KW-0812">Transmembrane</keyword>
<dbReference type="EMBL" id="UFTA01000002">
    <property type="protein sequence ID" value="SUU92051.1"/>
    <property type="molecule type" value="Genomic_DNA"/>
</dbReference>
<keyword evidence="1" id="KW-1133">Transmembrane helix</keyword>
<name>A0A2I1M9D3_9FIRM</name>
<feature type="transmembrane region" description="Helical" evidence="1">
    <location>
        <begin position="78"/>
        <end position="97"/>
    </location>
</feature>
<protein>
    <submittedName>
        <fullName evidence="2">Uncharacterized protein</fullName>
    </submittedName>
</protein>
<reference evidence="3 5" key="2">
    <citation type="submission" date="2018-06" db="EMBL/GenBank/DDBJ databases">
        <authorList>
            <consortium name="Pathogen Informatics"/>
            <person name="Doyle S."/>
        </authorList>
    </citation>
    <scope>NUCLEOTIDE SEQUENCE [LARGE SCALE GENOMIC DNA]</scope>
    <source>
        <strain evidence="3 5">NCTC9810</strain>
    </source>
</reference>
<dbReference type="RefSeq" id="WP_101539839.1">
    <property type="nucleotide sequence ID" value="NZ_CALTZC010000009.1"/>
</dbReference>
<keyword evidence="4" id="KW-1185">Reference proteome</keyword>
<evidence type="ECO:0000313" key="5">
    <source>
        <dbReference type="Proteomes" id="UP000255124"/>
    </source>
</evidence>
<evidence type="ECO:0000313" key="3">
    <source>
        <dbReference type="EMBL" id="SUU92051.1"/>
    </source>
</evidence>
<reference evidence="2 4" key="1">
    <citation type="submission" date="2017-12" db="EMBL/GenBank/DDBJ databases">
        <title>Phylogenetic diversity of female urinary microbiome.</title>
        <authorList>
            <person name="Thomas-White K."/>
            <person name="Wolfe A.J."/>
        </authorList>
    </citation>
    <scope>NUCLEOTIDE SEQUENCE [LARGE SCALE GENOMIC DNA]</scope>
    <source>
        <strain evidence="2 4">UMB0119</strain>
    </source>
</reference>
<dbReference type="AlphaFoldDB" id="A0A2I1M9D3"/>
<organism evidence="2 4">
    <name type="scientific">Anaerococcus octavius</name>
    <dbReference type="NCBI Taxonomy" id="54007"/>
    <lineage>
        <taxon>Bacteria</taxon>
        <taxon>Bacillati</taxon>
        <taxon>Bacillota</taxon>
        <taxon>Tissierellia</taxon>
        <taxon>Tissierellales</taxon>
        <taxon>Peptoniphilaceae</taxon>
        <taxon>Anaerococcus</taxon>
    </lineage>
</organism>
<dbReference type="Proteomes" id="UP000255124">
    <property type="component" value="Unassembled WGS sequence"/>
</dbReference>
<evidence type="ECO:0000313" key="4">
    <source>
        <dbReference type="Proteomes" id="UP000234335"/>
    </source>
</evidence>
<keyword evidence="1" id="KW-0472">Membrane</keyword>
<dbReference type="Proteomes" id="UP000234335">
    <property type="component" value="Unassembled WGS sequence"/>
</dbReference>
<sequence length="99" mass="11351">MRKMDEMEMQHNLFAIRSAYAFTLIFEIIYLIYLGINQGFTAVTDNIVFFLVLGQSIVYCISHLLFRNKVGDEGARINIVDIMGLVFVVLILGFILINK</sequence>
<evidence type="ECO:0000256" key="1">
    <source>
        <dbReference type="SAM" id="Phobius"/>
    </source>
</evidence>
<feature type="transmembrane region" description="Helical" evidence="1">
    <location>
        <begin position="47"/>
        <end position="66"/>
    </location>
</feature>
<proteinExistence type="predicted"/>
<dbReference type="EMBL" id="PKGS01000002">
    <property type="protein sequence ID" value="PKZ16740.1"/>
    <property type="molecule type" value="Genomic_DNA"/>
</dbReference>
<accession>A0A2I1M9D3</accession>
<evidence type="ECO:0000313" key="2">
    <source>
        <dbReference type="EMBL" id="PKZ16740.1"/>
    </source>
</evidence>
<dbReference type="OrthoDB" id="1929328at2"/>
<feature type="transmembrane region" description="Helical" evidence="1">
    <location>
        <begin position="12"/>
        <end position="35"/>
    </location>
</feature>
<gene>
    <name evidence="2" type="ORF">CYJ34_02860</name>
    <name evidence="3" type="ORF">NCTC9810_00372</name>
</gene>